<accession>A0A8T2BIJ1</accession>
<dbReference type="InterPro" id="IPR053151">
    <property type="entry name" value="RNase_H-like"/>
</dbReference>
<dbReference type="PROSITE" id="PS50879">
    <property type="entry name" value="RNASE_H_1"/>
    <property type="match status" value="1"/>
</dbReference>
<keyword evidence="3" id="KW-1185">Reference proteome</keyword>
<protein>
    <submittedName>
        <fullName evidence="2">Ribonuclease H domain</fullName>
    </submittedName>
</protein>
<dbReference type="Proteomes" id="UP000694240">
    <property type="component" value="Chromosome 7"/>
</dbReference>
<dbReference type="GO" id="GO:0003676">
    <property type="term" value="F:nucleic acid binding"/>
    <property type="evidence" value="ECO:0007669"/>
    <property type="project" value="InterPro"/>
</dbReference>
<dbReference type="GO" id="GO:0004523">
    <property type="term" value="F:RNA-DNA hybrid ribonuclease activity"/>
    <property type="evidence" value="ECO:0007669"/>
    <property type="project" value="InterPro"/>
</dbReference>
<dbReference type="CDD" id="cd06222">
    <property type="entry name" value="RNase_H_like"/>
    <property type="match status" value="1"/>
</dbReference>
<dbReference type="InterPro" id="IPR002156">
    <property type="entry name" value="RNaseH_domain"/>
</dbReference>
<evidence type="ECO:0000259" key="1">
    <source>
        <dbReference type="PROSITE" id="PS50879"/>
    </source>
</evidence>
<feature type="domain" description="RNase H type-1" evidence="1">
    <location>
        <begin position="8"/>
        <end position="138"/>
    </location>
</feature>
<dbReference type="PANTHER" id="PTHR47723:SF13">
    <property type="entry name" value="PUTATIVE-RELATED"/>
    <property type="match status" value="1"/>
</dbReference>
<organism evidence="2 3">
    <name type="scientific">Arabidopsis thaliana x Arabidopsis arenosa</name>
    <dbReference type="NCBI Taxonomy" id="1240361"/>
    <lineage>
        <taxon>Eukaryota</taxon>
        <taxon>Viridiplantae</taxon>
        <taxon>Streptophyta</taxon>
        <taxon>Embryophyta</taxon>
        <taxon>Tracheophyta</taxon>
        <taxon>Spermatophyta</taxon>
        <taxon>Magnoliopsida</taxon>
        <taxon>eudicotyledons</taxon>
        <taxon>Gunneridae</taxon>
        <taxon>Pentapetalae</taxon>
        <taxon>rosids</taxon>
        <taxon>malvids</taxon>
        <taxon>Brassicales</taxon>
        <taxon>Brassicaceae</taxon>
        <taxon>Camelineae</taxon>
        <taxon>Arabidopsis</taxon>
    </lineage>
</organism>
<reference evidence="2 3" key="1">
    <citation type="submission" date="2020-12" db="EMBL/GenBank/DDBJ databases">
        <title>Concerted genomic and epigenomic changes stabilize Arabidopsis allopolyploids.</title>
        <authorList>
            <person name="Chen Z."/>
        </authorList>
    </citation>
    <scope>NUCLEOTIDE SEQUENCE [LARGE SCALE GENOMIC DNA]</scope>
    <source>
        <strain evidence="2">Allo738</strain>
        <tissue evidence="2">Leaf</tissue>
    </source>
</reference>
<dbReference type="Pfam" id="PF13456">
    <property type="entry name" value="RVT_3"/>
    <property type="match status" value="1"/>
</dbReference>
<gene>
    <name evidence="2" type="ORF">ISN45_Aa02g003180</name>
</gene>
<sequence>MVSWIRPGEGWVALNTDGASRGNPGLATAAGVIRDSDGLWLGGFALNIGICSAPMAELWDVYYGLVIAWDRGYRRVELRVDSELVVGFIRSGVSDAHPLSFLVRLCHGFISRDWLVRVTHVYRESNRLADGLAAYAFSLELGFLLLEDCPEVVDPILFEDVNGTAFPRNVRS</sequence>
<comment type="caution">
    <text evidence="2">The sequence shown here is derived from an EMBL/GenBank/DDBJ whole genome shotgun (WGS) entry which is preliminary data.</text>
</comment>
<dbReference type="PANTHER" id="PTHR47723">
    <property type="entry name" value="OS05G0353850 PROTEIN"/>
    <property type="match status" value="1"/>
</dbReference>
<evidence type="ECO:0000313" key="2">
    <source>
        <dbReference type="EMBL" id="KAG7584934.1"/>
    </source>
</evidence>
<dbReference type="InterPro" id="IPR044730">
    <property type="entry name" value="RNase_H-like_dom_plant"/>
</dbReference>
<proteinExistence type="predicted"/>
<dbReference type="EMBL" id="JAEFBK010000007">
    <property type="protein sequence ID" value="KAG7584934.1"/>
    <property type="molecule type" value="Genomic_DNA"/>
</dbReference>
<name>A0A8T2BIJ1_9BRAS</name>
<dbReference type="AlphaFoldDB" id="A0A8T2BIJ1"/>
<evidence type="ECO:0000313" key="3">
    <source>
        <dbReference type="Proteomes" id="UP000694240"/>
    </source>
</evidence>